<feature type="compositionally biased region" description="Basic and acidic residues" evidence="1">
    <location>
        <begin position="178"/>
        <end position="191"/>
    </location>
</feature>
<dbReference type="EMBL" id="VIWY01000008">
    <property type="protein sequence ID" value="TWG09314.1"/>
    <property type="molecule type" value="Genomic_DNA"/>
</dbReference>
<sequence>MVKVDGEEAKEEELSWSYVCTVTGRTPHAAMQWESIAGSLAGGNSPLWSTDPWPGSLTRNQVTRLVAILGAHTVTPQRCYFAMWTGADLRSSDRAAPTVQLGIREMVLLSGPIEASTASSDPDHFQSPSLWWPEDHAWCVATDVDLDSTYVGGSRECVEALTTDDHIEAMPISAGDSVTRDSDRLNAAEGP</sequence>
<evidence type="ECO:0000313" key="3">
    <source>
        <dbReference type="Proteomes" id="UP000320239"/>
    </source>
</evidence>
<dbReference type="Proteomes" id="UP000320239">
    <property type="component" value="Unassembled WGS sequence"/>
</dbReference>
<evidence type="ECO:0000313" key="2">
    <source>
        <dbReference type="EMBL" id="TWG09314.1"/>
    </source>
</evidence>
<name>A0A561VCH7_ACTTI</name>
<proteinExistence type="predicted"/>
<gene>
    <name evidence="2" type="ORF">FHX34_10829</name>
</gene>
<dbReference type="AlphaFoldDB" id="A0A561VCH7"/>
<reference evidence="2 3" key="1">
    <citation type="submission" date="2019-06" db="EMBL/GenBank/DDBJ databases">
        <title>Sequencing the genomes of 1000 actinobacteria strains.</title>
        <authorList>
            <person name="Klenk H.-P."/>
        </authorList>
    </citation>
    <scope>NUCLEOTIDE SEQUENCE [LARGE SCALE GENOMIC DNA]</scope>
    <source>
        <strain evidence="2 3">DSM 43866</strain>
    </source>
</reference>
<keyword evidence="3" id="KW-1185">Reference proteome</keyword>
<protein>
    <submittedName>
        <fullName evidence="2">Uncharacterized protein</fullName>
    </submittedName>
</protein>
<evidence type="ECO:0000256" key="1">
    <source>
        <dbReference type="SAM" id="MobiDB-lite"/>
    </source>
</evidence>
<accession>A0A561VCH7</accession>
<comment type="caution">
    <text evidence="2">The sequence shown here is derived from an EMBL/GenBank/DDBJ whole genome shotgun (WGS) entry which is preliminary data.</text>
</comment>
<organism evidence="2 3">
    <name type="scientific">Actinoplanes teichomyceticus</name>
    <dbReference type="NCBI Taxonomy" id="1867"/>
    <lineage>
        <taxon>Bacteria</taxon>
        <taxon>Bacillati</taxon>
        <taxon>Actinomycetota</taxon>
        <taxon>Actinomycetes</taxon>
        <taxon>Micromonosporales</taxon>
        <taxon>Micromonosporaceae</taxon>
        <taxon>Actinoplanes</taxon>
    </lineage>
</organism>
<feature type="region of interest" description="Disordered" evidence="1">
    <location>
        <begin position="172"/>
        <end position="191"/>
    </location>
</feature>